<dbReference type="RefSeq" id="WP_191042412.1">
    <property type="nucleotide sequence ID" value="NZ_JACXAA010000014.1"/>
</dbReference>
<gene>
    <name evidence="2" type="ORF">IC230_28190</name>
</gene>
<accession>A0A927B7X4</accession>
<reference evidence="2" key="1">
    <citation type="submission" date="2020-09" db="EMBL/GenBank/DDBJ databases">
        <authorList>
            <person name="Kim M.K."/>
        </authorList>
    </citation>
    <scope>NUCLEOTIDE SEQUENCE</scope>
    <source>
        <strain evidence="2">BT704</strain>
    </source>
</reference>
<name>A0A927B7X4_9BACT</name>
<keyword evidence="1" id="KW-0812">Transmembrane</keyword>
<keyword evidence="3" id="KW-1185">Reference proteome</keyword>
<evidence type="ECO:0000256" key="1">
    <source>
        <dbReference type="SAM" id="Phobius"/>
    </source>
</evidence>
<feature type="transmembrane region" description="Helical" evidence="1">
    <location>
        <begin position="125"/>
        <end position="144"/>
    </location>
</feature>
<comment type="caution">
    <text evidence="2">The sequence shown here is derived from an EMBL/GenBank/DDBJ whole genome shotgun (WGS) entry which is preliminary data.</text>
</comment>
<evidence type="ECO:0000313" key="3">
    <source>
        <dbReference type="Proteomes" id="UP000653797"/>
    </source>
</evidence>
<dbReference type="Pfam" id="PF10067">
    <property type="entry name" value="DUF2306"/>
    <property type="match status" value="1"/>
</dbReference>
<proteinExistence type="predicted"/>
<dbReference type="EMBL" id="JACXAA010000014">
    <property type="protein sequence ID" value="MBD2756792.1"/>
    <property type="molecule type" value="Genomic_DNA"/>
</dbReference>
<feature type="transmembrane region" description="Helical" evidence="1">
    <location>
        <begin position="6"/>
        <end position="26"/>
    </location>
</feature>
<keyword evidence="1" id="KW-1133">Transmembrane helix</keyword>
<feature type="transmembrane region" description="Helical" evidence="1">
    <location>
        <begin position="97"/>
        <end position="113"/>
    </location>
</feature>
<keyword evidence="1" id="KW-0472">Membrane</keyword>
<dbReference type="Proteomes" id="UP000653797">
    <property type="component" value="Unassembled WGS sequence"/>
</dbReference>
<dbReference type="InterPro" id="IPR018750">
    <property type="entry name" value="DUF2306_membrane"/>
</dbReference>
<feature type="transmembrane region" description="Helical" evidence="1">
    <location>
        <begin position="65"/>
        <end position="85"/>
    </location>
</feature>
<sequence>MIHSTLGLFHFISALLAMLSGAVVITKPKGGLFHRRIGYIYVSSMLLLNLTAFQIYHLFGRFGPFHALAIVSLFCLIGGIVPALLRQRIKNWIHWHYYFMNWSIVGLYAAFWAELFTRTLPINQFWPIVLVASSITSWIGAYFIRKHAPRLLALRK</sequence>
<protein>
    <submittedName>
        <fullName evidence="2">DUF2306 domain-containing protein</fullName>
    </submittedName>
</protein>
<evidence type="ECO:0000313" key="2">
    <source>
        <dbReference type="EMBL" id="MBD2756792.1"/>
    </source>
</evidence>
<feature type="transmembrane region" description="Helical" evidence="1">
    <location>
        <begin position="38"/>
        <end position="59"/>
    </location>
</feature>
<dbReference type="AlphaFoldDB" id="A0A927B7X4"/>
<organism evidence="2 3">
    <name type="scientific">Spirosoma validum</name>
    <dbReference type="NCBI Taxonomy" id="2771355"/>
    <lineage>
        <taxon>Bacteria</taxon>
        <taxon>Pseudomonadati</taxon>
        <taxon>Bacteroidota</taxon>
        <taxon>Cytophagia</taxon>
        <taxon>Cytophagales</taxon>
        <taxon>Cytophagaceae</taxon>
        <taxon>Spirosoma</taxon>
    </lineage>
</organism>